<reference evidence="1 2" key="1">
    <citation type="journal article" date="2011" name="Syst. Appl. Microbiol.">
        <title>Defluviimonas denitrificans gen. nov., sp. nov., and Pararhodobacter aggregans gen. nov., sp. nov., non-phototrophic Rhodobacteraceae from the biofilter of a marine aquaculture.</title>
        <authorList>
            <person name="Foesel B.U."/>
            <person name="Drake H.L."/>
            <person name="Schramm A."/>
        </authorList>
    </citation>
    <scope>NUCLEOTIDE SEQUENCE [LARGE SCALE GENOMIC DNA]</scope>
    <source>
        <strain evidence="1 2">D1-19</strain>
    </source>
</reference>
<dbReference type="InterPro" id="IPR010865">
    <property type="entry name" value="DUF1499"/>
</dbReference>
<dbReference type="EMBL" id="QDDR01000001">
    <property type="protein sequence ID" value="PVE49013.1"/>
    <property type="molecule type" value="Genomic_DNA"/>
</dbReference>
<evidence type="ECO:0000313" key="2">
    <source>
        <dbReference type="Proteomes" id="UP000244810"/>
    </source>
</evidence>
<organism evidence="1 2">
    <name type="scientific">Pararhodobacter aggregans</name>
    <dbReference type="NCBI Taxonomy" id="404875"/>
    <lineage>
        <taxon>Bacteria</taxon>
        <taxon>Pseudomonadati</taxon>
        <taxon>Pseudomonadota</taxon>
        <taxon>Alphaproteobacteria</taxon>
        <taxon>Rhodobacterales</taxon>
        <taxon>Paracoccaceae</taxon>
        <taxon>Pararhodobacter</taxon>
    </lineage>
</organism>
<dbReference type="AlphaFoldDB" id="A0A2T7UW50"/>
<dbReference type="Pfam" id="PF07386">
    <property type="entry name" value="DUF1499"/>
    <property type="match status" value="1"/>
</dbReference>
<protein>
    <submittedName>
        <fullName evidence="1">DUF1499 domain-containing protein</fullName>
    </submittedName>
</protein>
<sequence length="142" mass="15196">MPRPLRFVALTALVLLLLAAGFAAYVRLAPSDPARWHVDPLTVPDPTSPNFARVDRVVAAPSAEVAATIAARAEAEGARVLDAGGGVTTWIARTPIMGYPDYVSIRLVAEGGGTRIIAFSRSRFGYGDRGVNRARLARWLPE</sequence>
<comment type="caution">
    <text evidence="1">The sequence shown here is derived from an EMBL/GenBank/DDBJ whole genome shotgun (WGS) entry which is preliminary data.</text>
</comment>
<dbReference type="Proteomes" id="UP000244810">
    <property type="component" value="Unassembled WGS sequence"/>
</dbReference>
<name>A0A2T7UW50_9RHOB</name>
<proteinExistence type="predicted"/>
<dbReference type="OrthoDB" id="8479024at2"/>
<accession>A0A2T7UW50</accession>
<keyword evidence="2" id="KW-1185">Reference proteome</keyword>
<gene>
    <name evidence="1" type="ORF">DDE23_00975</name>
</gene>
<dbReference type="RefSeq" id="WP_107749518.1">
    <property type="nucleotide sequence ID" value="NZ_QBKF01000001.1"/>
</dbReference>
<evidence type="ECO:0000313" key="1">
    <source>
        <dbReference type="EMBL" id="PVE49013.1"/>
    </source>
</evidence>